<dbReference type="Proteomes" id="UP000006320">
    <property type="component" value="Unassembled WGS sequence"/>
</dbReference>
<reference evidence="1 2" key="1">
    <citation type="journal article" date="2017" name="Antonie Van Leeuwenhoek">
        <title>Rhizobium rhizosphaerae sp. nov., a novel species isolated from rice rhizosphere.</title>
        <authorList>
            <person name="Zhao J.J."/>
            <person name="Zhang J."/>
            <person name="Zhang R.J."/>
            <person name="Zhang C.W."/>
            <person name="Yin H.Q."/>
            <person name="Zhang X.X."/>
        </authorList>
    </citation>
    <scope>NUCLEOTIDE SEQUENCE [LARGE SCALE GENOMIC DNA]</scope>
    <source>
        <strain evidence="1 2">S18K6</strain>
    </source>
</reference>
<sequence length="61" mass="6939">MVMHPIATRSTIIQLWELLQLTPRLSIQLIAERTIGRSFIARQAGTPRHLSWAGLNVISQF</sequence>
<dbReference type="EMBL" id="BAEM01000033">
    <property type="protein sequence ID" value="GAC10361.1"/>
    <property type="molecule type" value="Genomic_DNA"/>
</dbReference>
<name>A0AAV3UZU5_9ALTE</name>
<organism evidence="1 2">
    <name type="scientific">Paraglaciecola chathamensis S18K6</name>
    <dbReference type="NCBI Taxonomy" id="1127672"/>
    <lineage>
        <taxon>Bacteria</taxon>
        <taxon>Pseudomonadati</taxon>
        <taxon>Pseudomonadota</taxon>
        <taxon>Gammaproteobacteria</taxon>
        <taxon>Alteromonadales</taxon>
        <taxon>Alteromonadaceae</taxon>
        <taxon>Paraglaciecola</taxon>
    </lineage>
</organism>
<evidence type="ECO:0000313" key="1">
    <source>
        <dbReference type="EMBL" id="GAC10361.1"/>
    </source>
</evidence>
<proteinExistence type="predicted"/>
<protein>
    <submittedName>
        <fullName evidence="1">Uncharacterized protein</fullName>
    </submittedName>
</protein>
<comment type="caution">
    <text evidence="1">The sequence shown here is derived from an EMBL/GenBank/DDBJ whole genome shotgun (WGS) entry which is preliminary data.</text>
</comment>
<evidence type="ECO:0000313" key="2">
    <source>
        <dbReference type="Proteomes" id="UP000006320"/>
    </source>
</evidence>
<gene>
    <name evidence="1" type="ORF">GCHA_2414</name>
</gene>
<accession>A0AAV3UZU5</accession>
<dbReference type="AlphaFoldDB" id="A0AAV3UZU5"/>